<proteinExistence type="predicted"/>
<sequence length="127" mass="14374">MRHDIPRQTVHANFEMLERAVSSGSDFAKLFGITTISKPSSNTANYPYVLTDLAEKIEGEGSYWHKAQFYLDRVKKEKGVDIKASDNRYHSATKTGQAATAVAHKYSDDLLDLMRKMKKGEAYELEL</sequence>
<dbReference type="AlphaFoldDB" id="A0A0D6P7L7"/>
<gene>
    <name evidence="1" type="ORF">Asru_0445_01</name>
</gene>
<organism evidence="1 2">
    <name type="scientific">Acidisphaera rubrifaciens HS-AP3</name>
    <dbReference type="NCBI Taxonomy" id="1231350"/>
    <lineage>
        <taxon>Bacteria</taxon>
        <taxon>Pseudomonadati</taxon>
        <taxon>Pseudomonadota</taxon>
        <taxon>Alphaproteobacteria</taxon>
        <taxon>Acetobacterales</taxon>
        <taxon>Acetobacteraceae</taxon>
        <taxon>Acidisphaera</taxon>
    </lineage>
</organism>
<evidence type="ECO:0000313" key="2">
    <source>
        <dbReference type="Proteomes" id="UP000032680"/>
    </source>
</evidence>
<dbReference type="EMBL" id="BANB01000445">
    <property type="protein sequence ID" value="GAN77755.1"/>
    <property type="molecule type" value="Genomic_DNA"/>
</dbReference>
<keyword evidence="2" id="KW-1185">Reference proteome</keyword>
<dbReference type="Proteomes" id="UP000032680">
    <property type="component" value="Unassembled WGS sequence"/>
</dbReference>
<reference evidence="1 2" key="1">
    <citation type="submission" date="2012-11" db="EMBL/GenBank/DDBJ databases">
        <title>Whole genome sequence of Acidisphaera rubrifaciens HS-AP3.</title>
        <authorList>
            <person name="Azuma Y."/>
            <person name="Higashiura N."/>
            <person name="Hirakawa H."/>
            <person name="Matsushita K."/>
        </authorList>
    </citation>
    <scope>NUCLEOTIDE SEQUENCE [LARGE SCALE GENOMIC DNA]</scope>
    <source>
        <strain evidence="1 2">HS-AP3</strain>
    </source>
</reference>
<accession>A0A0D6P7L7</accession>
<protein>
    <submittedName>
        <fullName evidence="1">Uncharacterized protein</fullName>
    </submittedName>
</protein>
<evidence type="ECO:0000313" key="1">
    <source>
        <dbReference type="EMBL" id="GAN77755.1"/>
    </source>
</evidence>
<comment type="caution">
    <text evidence="1">The sequence shown here is derived from an EMBL/GenBank/DDBJ whole genome shotgun (WGS) entry which is preliminary data.</text>
</comment>
<name>A0A0D6P7L7_9PROT</name>